<sequence>MKPYTLALSLSLVIVTAGATVFTSGSFAAEPAEKRIVLPQPAVSGGAPLMDAMSRRKTTRNVSEKQISQQDLSNLLWSAWGINRPDGKRTVPTARNRQEAIVYVALKEGVWRYDAAGNALVQVAETDAASRFGAAPLTLLYAGRADDDAGGMHVGSMYQNVGLYCAAVGLGNVVKSSGRDALNTAINLPSGYKIYIIHSIGWPK</sequence>
<dbReference type="KEGG" id="dtr:RSDT_0093"/>
<feature type="domain" description="Nitroreductase" evidence="2">
    <location>
        <begin position="55"/>
        <end position="202"/>
    </location>
</feature>
<evidence type="ECO:0000259" key="2">
    <source>
        <dbReference type="Pfam" id="PF00881"/>
    </source>
</evidence>
<feature type="signal peptide" evidence="1">
    <location>
        <begin position="1"/>
        <end position="28"/>
    </location>
</feature>
<dbReference type="InterPro" id="IPR052544">
    <property type="entry name" value="Bacteriocin_Proc_Enz"/>
</dbReference>
<dbReference type="InterPro" id="IPR000415">
    <property type="entry name" value="Nitroreductase-like"/>
</dbReference>
<dbReference type="GO" id="GO:0016491">
    <property type="term" value="F:oxidoreductase activity"/>
    <property type="evidence" value="ECO:0007669"/>
    <property type="project" value="InterPro"/>
</dbReference>
<dbReference type="OrthoDB" id="9801593at2"/>
<evidence type="ECO:0000313" key="3">
    <source>
        <dbReference type="EMBL" id="BAV91605.1"/>
    </source>
</evidence>
<keyword evidence="4" id="KW-1185">Reference proteome</keyword>
<dbReference type="RefSeq" id="WP_096399146.1">
    <property type="nucleotide sequence ID" value="NZ_AP017368.1"/>
</dbReference>
<evidence type="ECO:0000313" key="4">
    <source>
        <dbReference type="Proteomes" id="UP000242645"/>
    </source>
</evidence>
<dbReference type="InterPro" id="IPR029479">
    <property type="entry name" value="Nitroreductase"/>
</dbReference>
<reference evidence="3 4" key="1">
    <citation type="journal article" date="2017" name="ISME J.">
        <title>Genome of 'Ca. Desulfovibrio trichonymphae', an H2-oxidizing bacterium in a tripartite symbiotic system within a protist cell in the termite gut.</title>
        <authorList>
            <person name="Kuwahara H."/>
            <person name="Yuki M."/>
            <person name="Izawa K."/>
            <person name="Ohkuma M."/>
            <person name="Hongoh Y."/>
        </authorList>
    </citation>
    <scope>NUCLEOTIDE SEQUENCE [LARGE SCALE GENOMIC DNA]</scope>
    <source>
        <strain evidence="3 4">Rs-N31</strain>
    </source>
</reference>
<protein>
    <submittedName>
        <fullName evidence="3">NADPH:FMN oxidoreductases</fullName>
    </submittedName>
</protein>
<dbReference type="PANTHER" id="PTHR43745:SF2">
    <property type="entry name" value="NITROREDUCTASE MJ1384-RELATED"/>
    <property type="match status" value="1"/>
</dbReference>
<evidence type="ECO:0000256" key="1">
    <source>
        <dbReference type="SAM" id="SignalP"/>
    </source>
</evidence>
<dbReference type="AlphaFoldDB" id="A0A1J1DSI8"/>
<dbReference type="EMBL" id="AP017368">
    <property type="protein sequence ID" value="BAV91605.1"/>
    <property type="molecule type" value="Genomic_DNA"/>
</dbReference>
<gene>
    <name evidence="3" type="ORF">RSDT_0093</name>
</gene>
<organism evidence="3 4">
    <name type="scientific">Candidatus Desulfovibrio trichonymphae</name>
    <dbReference type="NCBI Taxonomy" id="1725232"/>
    <lineage>
        <taxon>Bacteria</taxon>
        <taxon>Pseudomonadati</taxon>
        <taxon>Thermodesulfobacteriota</taxon>
        <taxon>Desulfovibrionia</taxon>
        <taxon>Desulfovibrionales</taxon>
        <taxon>Desulfovibrionaceae</taxon>
        <taxon>Desulfovibrio</taxon>
    </lineage>
</organism>
<dbReference type="Pfam" id="PF00881">
    <property type="entry name" value="Nitroreductase"/>
    <property type="match status" value="1"/>
</dbReference>
<dbReference type="Gene3D" id="3.40.109.10">
    <property type="entry name" value="NADH Oxidase"/>
    <property type="match status" value="1"/>
</dbReference>
<keyword evidence="1" id="KW-0732">Signal</keyword>
<accession>A0A1J1DSI8</accession>
<dbReference type="Proteomes" id="UP000242645">
    <property type="component" value="Chromosome"/>
</dbReference>
<dbReference type="PANTHER" id="PTHR43745">
    <property type="entry name" value="NITROREDUCTASE MJ1384-RELATED"/>
    <property type="match status" value="1"/>
</dbReference>
<dbReference type="SUPFAM" id="SSF55469">
    <property type="entry name" value="FMN-dependent nitroreductase-like"/>
    <property type="match status" value="1"/>
</dbReference>
<name>A0A1J1DSI8_9BACT</name>
<feature type="chain" id="PRO_5009618567" evidence="1">
    <location>
        <begin position="29"/>
        <end position="204"/>
    </location>
</feature>
<proteinExistence type="predicted"/>